<evidence type="ECO:0000256" key="5">
    <source>
        <dbReference type="ARBA" id="ARBA00022777"/>
    </source>
</evidence>
<evidence type="ECO:0000256" key="1">
    <source>
        <dbReference type="ARBA" id="ARBA00008941"/>
    </source>
</evidence>
<dbReference type="PANTHER" id="PTHR45800">
    <property type="entry name" value="PHOSPHATIDYLINOSITOL 4-KINASE GAMMA"/>
    <property type="match status" value="1"/>
</dbReference>
<evidence type="ECO:0000256" key="4">
    <source>
        <dbReference type="ARBA" id="ARBA00022741"/>
    </source>
</evidence>
<feature type="region of interest" description="Disordered" evidence="7">
    <location>
        <begin position="431"/>
        <end position="495"/>
    </location>
</feature>
<evidence type="ECO:0000256" key="3">
    <source>
        <dbReference type="ARBA" id="ARBA00022679"/>
    </source>
</evidence>
<dbReference type="OrthoDB" id="5839at2759"/>
<feature type="compositionally biased region" description="Polar residues" evidence="7">
    <location>
        <begin position="468"/>
        <end position="480"/>
    </location>
</feature>
<dbReference type="Proteomes" id="UP000239899">
    <property type="component" value="Unassembled WGS sequence"/>
</dbReference>
<dbReference type="EMBL" id="LHPG02000012">
    <property type="protein sequence ID" value="PRW45011.1"/>
    <property type="molecule type" value="Genomic_DNA"/>
</dbReference>
<gene>
    <name evidence="9" type="ORF">C2E21_6356</name>
</gene>
<dbReference type="InterPro" id="IPR044571">
    <property type="entry name" value="P4KG1-8"/>
</dbReference>
<accession>A0A2P6TL50</accession>
<dbReference type="PROSITE" id="PS50290">
    <property type="entry name" value="PI3_4_KINASE_3"/>
    <property type="match status" value="1"/>
</dbReference>
<keyword evidence="6" id="KW-0067">ATP-binding</keyword>
<feature type="domain" description="PI3K/PI4K catalytic" evidence="8">
    <location>
        <begin position="105"/>
        <end position="438"/>
    </location>
</feature>
<dbReference type="EC" id="2.7.1.67" evidence="2"/>
<proteinExistence type="inferred from homology"/>
<reference evidence="9 10" key="1">
    <citation type="journal article" date="2018" name="Plant J.">
        <title>Genome sequences of Chlorella sorokiniana UTEX 1602 and Micractinium conductrix SAG 241.80: implications to maltose excretion by a green alga.</title>
        <authorList>
            <person name="Arriola M.B."/>
            <person name="Velmurugan N."/>
            <person name="Zhang Y."/>
            <person name="Plunkett M.H."/>
            <person name="Hondzo H."/>
            <person name="Barney B.M."/>
        </authorList>
    </citation>
    <scope>NUCLEOTIDE SEQUENCE [LARGE SCALE GENOMIC DNA]</scope>
    <source>
        <strain evidence="10">UTEX 1602</strain>
    </source>
</reference>
<feature type="compositionally biased region" description="Acidic residues" evidence="7">
    <location>
        <begin position="431"/>
        <end position="453"/>
    </location>
</feature>
<dbReference type="Pfam" id="PF00454">
    <property type="entry name" value="PI3_PI4_kinase"/>
    <property type="match status" value="1"/>
</dbReference>
<dbReference type="PANTHER" id="PTHR45800:SF11">
    <property type="entry name" value="PHOSPHATIDYLINOSITOL 3-KINASE-RELATED PROTEIN KINASE"/>
    <property type="match status" value="1"/>
</dbReference>
<organism evidence="9 10">
    <name type="scientific">Chlorella sorokiniana</name>
    <name type="common">Freshwater green alga</name>
    <dbReference type="NCBI Taxonomy" id="3076"/>
    <lineage>
        <taxon>Eukaryota</taxon>
        <taxon>Viridiplantae</taxon>
        <taxon>Chlorophyta</taxon>
        <taxon>core chlorophytes</taxon>
        <taxon>Trebouxiophyceae</taxon>
        <taxon>Chlorellales</taxon>
        <taxon>Chlorellaceae</taxon>
        <taxon>Chlorella clade</taxon>
        <taxon>Chlorella</taxon>
    </lineage>
</organism>
<protein>
    <recommendedName>
        <fullName evidence="2">1-phosphatidylinositol 4-kinase</fullName>
        <ecNumber evidence="2">2.7.1.67</ecNumber>
    </recommendedName>
</protein>
<name>A0A2P6TL50_CHLSO</name>
<evidence type="ECO:0000256" key="2">
    <source>
        <dbReference type="ARBA" id="ARBA00012169"/>
    </source>
</evidence>
<dbReference type="AlphaFoldDB" id="A0A2P6TL50"/>
<dbReference type="GO" id="GO:0004430">
    <property type="term" value="F:1-phosphatidylinositol 4-kinase activity"/>
    <property type="evidence" value="ECO:0007669"/>
    <property type="project" value="UniProtKB-EC"/>
</dbReference>
<keyword evidence="3" id="KW-0808">Transferase</keyword>
<feature type="region of interest" description="Disordered" evidence="7">
    <location>
        <begin position="612"/>
        <end position="636"/>
    </location>
</feature>
<dbReference type="GO" id="GO:0005524">
    <property type="term" value="F:ATP binding"/>
    <property type="evidence" value="ECO:0007669"/>
    <property type="project" value="UniProtKB-KW"/>
</dbReference>
<evidence type="ECO:0000256" key="7">
    <source>
        <dbReference type="SAM" id="MobiDB-lite"/>
    </source>
</evidence>
<evidence type="ECO:0000259" key="8">
    <source>
        <dbReference type="PROSITE" id="PS50290"/>
    </source>
</evidence>
<dbReference type="STRING" id="3076.A0A2P6TL50"/>
<evidence type="ECO:0000313" key="10">
    <source>
        <dbReference type="Proteomes" id="UP000239899"/>
    </source>
</evidence>
<keyword evidence="10" id="KW-1185">Reference proteome</keyword>
<evidence type="ECO:0000256" key="6">
    <source>
        <dbReference type="ARBA" id="ARBA00022840"/>
    </source>
</evidence>
<sequence length="719" mass="75231">MAATVDAHVTVKQHGFHVKQPLGAALAAAEAAAHSPAHAGGSAREEGAARGLLSFAPPPAAAAQAVQAALAVPPGSGCLEPADHAHLTPGVKRLMKGVIRGLKAFQEPEAATEGLGGTYFFSNEAGQKIAIMKPCDEEPLAPNNPKGFVGRQLGEPGLKPTVRVGEAASREVAAYLLDHERFARVPHTVMVRMTHPIFHVQQQQLGGSSSSISEAEGGEGGACEPCAAVPGLPCKLGSLQAFVPHDCDTSEMGASRFSVRDVQRIGILDIRLFNTDRHAGNMLVRRPRAASAPAGGLGDGGRLDGAALLERHQYELVPIDHGFALPEALEPPYFEWQHWPQAMLPFGKEELDYISRLDAKADIRMLRTEVPSLRVESLRVLEVCTTLLKECAAAGLTLAEIAGVVTRPLIGMEEEPSELERICFNARAEVEDWSDSEDDMAEGEEGEESEEEGVVAMLSMEEEVPCDTSPTASSGASSEHTAFAPVTSMSGSDASSRLEDAVFSMDEDGAGNRSPPRARSPDARLLPPSRFAAEAGATIVAKPASAAPVTPATTKALSVSFVSPLAAAAGDSLPASFDSLALHDSPDGDAMSLAAPSSLAASSAFAGPASYAPSAGTAGGSRGSASSGRRTGRKCSRRKLAIGSRLLKLTTQNYPPLVEARAAGAPSMSALAVFRDLSEEQWEALMASVRSQVARKLRDGAWKQAAASKGPPMMSCPRF</sequence>
<comment type="similarity">
    <text evidence="1">Belongs to the PI3/PI4-kinase family. Type II PI4K subfamily.</text>
</comment>
<dbReference type="InterPro" id="IPR000403">
    <property type="entry name" value="PI3/4_kinase_cat_dom"/>
</dbReference>
<comment type="caution">
    <text evidence="9">The sequence shown here is derived from an EMBL/GenBank/DDBJ whole genome shotgun (WGS) entry which is preliminary data.</text>
</comment>
<keyword evidence="4" id="KW-0547">Nucleotide-binding</keyword>
<evidence type="ECO:0000313" key="9">
    <source>
        <dbReference type="EMBL" id="PRW45011.1"/>
    </source>
</evidence>
<keyword evidence="5" id="KW-0418">Kinase</keyword>